<accession>A0ABT3YLL5</accession>
<keyword evidence="1" id="KW-0732">Signal</keyword>
<keyword evidence="3" id="KW-1185">Reference proteome</keyword>
<protein>
    <submittedName>
        <fullName evidence="2">Uncharacterized protein</fullName>
    </submittedName>
</protein>
<dbReference type="RefSeq" id="WP_267614303.1">
    <property type="nucleotide sequence ID" value="NZ_JAOVZQ010000001.1"/>
</dbReference>
<proteinExistence type="predicted"/>
<evidence type="ECO:0000256" key="1">
    <source>
        <dbReference type="SAM" id="SignalP"/>
    </source>
</evidence>
<reference evidence="2" key="1">
    <citation type="submission" date="2022-10" db="EMBL/GenBank/DDBJ databases">
        <title>Hoeflea sp. J2-29, isolated from marine algae.</title>
        <authorList>
            <person name="Kristyanto S."/>
            <person name="Kim J.M."/>
            <person name="Jeon C.O."/>
        </authorList>
    </citation>
    <scope>NUCLEOTIDE SEQUENCE</scope>
    <source>
        <strain evidence="2">J2-29</strain>
    </source>
</reference>
<feature type="signal peptide" evidence="1">
    <location>
        <begin position="1"/>
        <end position="22"/>
    </location>
</feature>
<evidence type="ECO:0000313" key="3">
    <source>
        <dbReference type="Proteomes" id="UP001081283"/>
    </source>
</evidence>
<organism evidence="2 3">
    <name type="scientific">Hoeflea ulvae</name>
    <dbReference type="NCBI Taxonomy" id="2983764"/>
    <lineage>
        <taxon>Bacteria</taxon>
        <taxon>Pseudomonadati</taxon>
        <taxon>Pseudomonadota</taxon>
        <taxon>Alphaproteobacteria</taxon>
        <taxon>Hyphomicrobiales</taxon>
        <taxon>Rhizobiaceae</taxon>
        <taxon>Hoeflea</taxon>
    </lineage>
</organism>
<dbReference type="Proteomes" id="UP001081283">
    <property type="component" value="Unassembled WGS sequence"/>
</dbReference>
<sequence>MSQIPILVVAALAVLQTVPALAKDFSDPTWPCIQRKVDQLSLGLMWPYPVPEAQLAPELKPGADELVDTLVLRRVSMDEAEALVADFDRANPELTVEDHGLIFKAVFDDINHDRSRLIEGISRYSLHQIEAAARIEATRQAIDAEMAKDEPDYDRADALEEQLHWDERIYQDRAQSLIYVCETPVLLEKRAYAIAQALSRVVNN</sequence>
<feature type="chain" id="PRO_5046114499" evidence="1">
    <location>
        <begin position="23"/>
        <end position="204"/>
    </location>
</feature>
<evidence type="ECO:0000313" key="2">
    <source>
        <dbReference type="EMBL" id="MCY0096482.1"/>
    </source>
</evidence>
<gene>
    <name evidence="2" type="ORF">OEG82_21065</name>
</gene>
<dbReference type="EMBL" id="JAOVZQ010000001">
    <property type="protein sequence ID" value="MCY0096482.1"/>
    <property type="molecule type" value="Genomic_DNA"/>
</dbReference>
<comment type="caution">
    <text evidence="2">The sequence shown here is derived from an EMBL/GenBank/DDBJ whole genome shotgun (WGS) entry which is preliminary data.</text>
</comment>
<name>A0ABT3YLL5_9HYPH</name>